<accession>W7HJG2</accession>
<evidence type="ECO:0000256" key="4">
    <source>
        <dbReference type="ARBA" id="ARBA00018689"/>
    </source>
</evidence>
<feature type="compositionally biased region" description="Acidic residues" evidence="9">
    <location>
        <begin position="259"/>
        <end position="274"/>
    </location>
</feature>
<dbReference type="PANTHER" id="PTHR33911">
    <property type="entry name" value="RRNA-PROCESSING PROTEIN EFG1"/>
    <property type="match status" value="1"/>
</dbReference>
<dbReference type="OrthoDB" id="47732at2759"/>
<keyword evidence="11" id="KW-1185">Reference proteome</keyword>
<comment type="subcellular location">
    <subcellularLocation>
        <location evidence="2">Nucleus</location>
        <location evidence="2">Nucleolus</location>
    </subcellularLocation>
</comment>
<comment type="function">
    <text evidence="1">Involved in rRNA processing.</text>
</comment>
<dbReference type="Proteomes" id="UP000024837">
    <property type="component" value="Unassembled WGS sequence"/>
</dbReference>
<evidence type="ECO:0000256" key="6">
    <source>
        <dbReference type="ARBA" id="ARBA00022552"/>
    </source>
</evidence>
<dbReference type="AlphaFoldDB" id="W7HJG2"/>
<feature type="compositionally biased region" description="Basic and acidic residues" evidence="9">
    <location>
        <begin position="154"/>
        <end position="166"/>
    </location>
</feature>
<feature type="compositionally biased region" description="Low complexity" evidence="9">
    <location>
        <begin position="52"/>
        <end position="67"/>
    </location>
</feature>
<evidence type="ECO:0000256" key="7">
    <source>
        <dbReference type="ARBA" id="ARBA00023054"/>
    </source>
</evidence>
<feature type="region of interest" description="Disordered" evidence="9">
    <location>
        <begin position="1"/>
        <end position="69"/>
    </location>
</feature>
<proteinExistence type="inferred from homology"/>
<dbReference type="InterPro" id="IPR019310">
    <property type="entry name" value="Efg1"/>
</dbReference>
<keyword evidence="7" id="KW-0175">Coiled coil</keyword>
<reference evidence="10 11" key="1">
    <citation type="submission" date="2013-05" db="EMBL/GenBank/DDBJ databases">
        <title>Drechslerella stenobrocha genome reveals carnivorous origination and mechanical trapping mechanism of predatory fungi.</title>
        <authorList>
            <person name="Liu X."/>
            <person name="Zhang W."/>
            <person name="Liu K."/>
        </authorList>
    </citation>
    <scope>NUCLEOTIDE SEQUENCE [LARGE SCALE GENOMIC DNA]</scope>
    <source>
        <strain evidence="10 11">248</strain>
    </source>
</reference>
<feature type="region of interest" description="Disordered" evidence="9">
    <location>
        <begin position="122"/>
        <end position="166"/>
    </location>
</feature>
<feature type="region of interest" description="Disordered" evidence="9">
    <location>
        <begin position="217"/>
        <end position="274"/>
    </location>
</feature>
<dbReference type="HOGENOM" id="CLU_088629_0_0_1"/>
<evidence type="ECO:0000313" key="10">
    <source>
        <dbReference type="EMBL" id="EWC44066.1"/>
    </source>
</evidence>
<keyword evidence="6" id="KW-0698">rRNA processing</keyword>
<dbReference type="EMBL" id="KI966448">
    <property type="protein sequence ID" value="EWC44066.1"/>
    <property type="molecule type" value="Genomic_DNA"/>
</dbReference>
<feature type="compositionally biased region" description="Basic and acidic residues" evidence="9">
    <location>
        <begin position="217"/>
        <end position="226"/>
    </location>
</feature>
<evidence type="ECO:0000256" key="5">
    <source>
        <dbReference type="ARBA" id="ARBA00019827"/>
    </source>
</evidence>
<gene>
    <name evidence="10" type="ORF">DRE_01418</name>
</gene>
<dbReference type="PANTHER" id="PTHR33911:SF1">
    <property type="entry name" value="RRNA-PROCESSING PROTEIN EFG1"/>
    <property type="match status" value="1"/>
</dbReference>
<dbReference type="InterPro" id="IPR050786">
    <property type="entry name" value="EFG1_rRNA-proc"/>
</dbReference>
<evidence type="ECO:0000256" key="8">
    <source>
        <dbReference type="ARBA" id="ARBA00023242"/>
    </source>
</evidence>
<dbReference type="GO" id="GO:0000462">
    <property type="term" value="P:maturation of SSU-rRNA from tricistronic rRNA transcript (SSU-rRNA, 5.8S rRNA, LSU-rRNA)"/>
    <property type="evidence" value="ECO:0007669"/>
    <property type="project" value="TreeGrafter"/>
</dbReference>
<evidence type="ECO:0000313" key="11">
    <source>
        <dbReference type="Proteomes" id="UP000024837"/>
    </source>
</evidence>
<keyword evidence="8" id="KW-0539">Nucleus</keyword>
<name>W7HJG2_9PEZI</name>
<comment type="similarity">
    <text evidence="3">Belongs to the EFG1 family.</text>
</comment>
<evidence type="ECO:0000256" key="9">
    <source>
        <dbReference type="SAM" id="MobiDB-lite"/>
    </source>
</evidence>
<feature type="compositionally biased region" description="Low complexity" evidence="9">
    <location>
        <begin position="30"/>
        <end position="41"/>
    </location>
</feature>
<evidence type="ECO:0000256" key="2">
    <source>
        <dbReference type="ARBA" id="ARBA00004604"/>
    </source>
</evidence>
<dbReference type="GO" id="GO:0030688">
    <property type="term" value="C:preribosome, small subunit precursor"/>
    <property type="evidence" value="ECO:0007669"/>
    <property type="project" value="TreeGrafter"/>
</dbReference>
<evidence type="ECO:0000256" key="1">
    <source>
        <dbReference type="ARBA" id="ARBA00002773"/>
    </source>
</evidence>
<dbReference type="Pfam" id="PF10153">
    <property type="entry name" value="Efg1"/>
    <property type="match status" value="1"/>
</dbReference>
<evidence type="ECO:0000256" key="3">
    <source>
        <dbReference type="ARBA" id="ARBA00006916"/>
    </source>
</evidence>
<protein>
    <recommendedName>
        <fullName evidence="4">rRNA-processing protein EFG1</fullName>
    </recommendedName>
    <alternativeName>
        <fullName evidence="5">rRNA-processing protein efg1</fullName>
    </alternativeName>
</protein>
<sequence>MSSSIHPSRAPNIPEPQDARRKKHKKKTFKPQPASSSLSRSQLRKKIRDTTRLLAASSTTSSLSATTRSDHERALAAYQHELAGQQLADRRSALAKRYHKVRFFERRKADRALARLRRQLAALSSSPSNHKSVDTALPPSSPSSSSDGDGDGDGNDRKTPLETEESLRCRIRDAELDLAYITHFPPLEKYISLYRPSDTPATNDKRARIRADISRRIADGSLREAPDAPPVTDHRAKHSDRDKRTSTTTKHKPKQTAPAEEDEEEEDDGGFFEV</sequence>
<feature type="compositionally biased region" description="Basic residues" evidence="9">
    <location>
        <begin position="20"/>
        <end position="29"/>
    </location>
</feature>
<dbReference type="GO" id="GO:0005730">
    <property type="term" value="C:nucleolus"/>
    <property type="evidence" value="ECO:0007669"/>
    <property type="project" value="UniProtKB-SubCell"/>
</dbReference>
<organism evidence="10 11">
    <name type="scientific">Drechslerella stenobrocha 248</name>
    <dbReference type="NCBI Taxonomy" id="1043628"/>
    <lineage>
        <taxon>Eukaryota</taxon>
        <taxon>Fungi</taxon>
        <taxon>Dikarya</taxon>
        <taxon>Ascomycota</taxon>
        <taxon>Pezizomycotina</taxon>
        <taxon>Orbiliomycetes</taxon>
        <taxon>Orbiliales</taxon>
        <taxon>Orbiliaceae</taxon>
        <taxon>Drechslerella</taxon>
    </lineage>
</organism>